<evidence type="ECO:0000256" key="1">
    <source>
        <dbReference type="SAM" id="MobiDB-lite"/>
    </source>
</evidence>
<proteinExistence type="predicted"/>
<feature type="signal peptide" evidence="2">
    <location>
        <begin position="1"/>
        <end position="18"/>
    </location>
</feature>
<feature type="region of interest" description="Disordered" evidence="1">
    <location>
        <begin position="48"/>
        <end position="76"/>
    </location>
</feature>
<gene>
    <name evidence="3" type="ORF">NP493_466g04007</name>
</gene>
<dbReference type="EMBL" id="JAODUO010000465">
    <property type="protein sequence ID" value="KAK2179935.1"/>
    <property type="molecule type" value="Genomic_DNA"/>
</dbReference>
<protein>
    <recommendedName>
        <fullName evidence="5">Secreted protein</fullName>
    </recommendedName>
</protein>
<evidence type="ECO:0000313" key="3">
    <source>
        <dbReference type="EMBL" id="KAK2179935.1"/>
    </source>
</evidence>
<comment type="caution">
    <text evidence="3">The sequence shown here is derived from an EMBL/GenBank/DDBJ whole genome shotgun (WGS) entry which is preliminary data.</text>
</comment>
<accession>A0AAD9NRP8</accession>
<evidence type="ECO:0008006" key="5">
    <source>
        <dbReference type="Google" id="ProtNLM"/>
    </source>
</evidence>
<keyword evidence="4" id="KW-1185">Reference proteome</keyword>
<feature type="chain" id="PRO_5042236314" description="Secreted protein" evidence="2">
    <location>
        <begin position="19"/>
        <end position="166"/>
    </location>
</feature>
<reference evidence="3" key="1">
    <citation type="journal article" date="2023" name="Mol. Biol. Evol.">
        <title>Third-Generation Sequencing Reveals the Adaptive Role of the Epigenome in Three Deep-Sea Polychaetes.</title>
        <authorList>
            <person name="Perez M."/>
            <person name="Aroh O."/>
            <person name="Sun Y."/>
            <person name="Lan Y."/>
            <person name="Juniper S.K."/>
            <person name="Young C.R."/>
            <person name="Angers B."/>
            <person name="Qian P.Y."/>
        </authorList>
    </citation>
    <scope>NUCLEOTIDE SEQUENCE</scope>
    <source>
        <strain evidence="3">R07B-5</strain>
    </source>
</reference>
<organism evidence="3 4">
    <name type="scientific">Ridgeia piscesae</name>
    <name type="common">Tubeworm</name>
    <dbReference type="NCBI Taxonomy" id="27915"/>
    <lineage>
        <taxon>Eukaryota</taxon>
        <taxon>Metazoa</taxon>
        <taxon>Spiralia</taxon>
        <taxon>Lophotrochozoa</taxon>
        <taxon>Annelida</taxon>
        <taxon>Polychaeta</taxon>
        <taxon>Sedentaria</taxon>
        <taxon>Canalipalpata</taxon>
        <taxon>Sabellida</taxon>
        <taxon>Siboglinidae</taxon>
        <taxon>Ridgeia</taxon>
    </lineage>
</organism>
<evidence type="ECO:0000313" key="4">
    <source>
        <dbReference type="Proteomes" id="UP001209878"/>
    </source>
</evidence>
<dbReference type="Proteomes" id="UP001209878">
    <property type="component" value="Unassembled WGS sequence"/>
</dbReference>
<sequence>MVALRVSTLFLTTATCSSVSPAVPHVTSSSSSSVPSTRGFARCSKPASLSQLSSSSPSSGSFESSSSEPCKSGSSSPVFFSMSLTSSKKASNSFESLHSSVLVAMPTVTHQWHRHSLSTSRDITSVCICETNRDSCKYKQKHVEHCRTIGSAPGVVTVQRTPLGVH</sequence>
<dbReference type="AlphaFoldDB" id="A0AAD9NRP8"/>
<keyword evidence="2" id="KW-0732">Signal</keyword>
<evidence type="ECO:0000256" key="2">
    <source>
        <dbReference type="SAM" id="SignalP"/>
    </source>
</evidence>
<name>A0AAD9NRP8_RIDPI</name>